<proteinExistence type="predicted"/>
<dbReference type="EMBL" id="NPZB01000001">
    <property type="protein sequence ID" value="PNS09638.1"/>
    <property type="molecule type" value="Genomic_DNA"/>
</dbReference>
<gene>
    <name evidence="2" type="ORF">Lysil_1267</name>
</gene>
<feature type="transmembrane region" description="Helical" evidence="1">
    <location>
        <begin position="225"/>
        <end position="246"/>
    </location>
</feature>
<reference evidence="2 3" key="1">
    <citation type="submission" date="2017-08" db="EMBL/GenBank/DDBJ databases">
        <title>Lysobacter sylvestris genome.</title>
        <authorList>
            <person name="Zhang D.-C."/>
            <person name="Albuquerque L."/>
            <person name="Franca L."/>
            <person name="Froufe H.J.C."/>
            <person name="Barroso C."/>
            <person name="Egas C."/>
            <person name="Da Costa M."/>
            <person name="Margesin R."/>
        </authorList>
    </citation>
    <scope>NUCLEOTIDE SEQUENCE [LARGE SCALE GENOMIC DNA]</scope>
    <source>
        <strain evidence="2 3">AM20-91</strain>
    </source>
</reference>
<accession>A0A2K1Q3M1</accession>
<feature type="transmembrane region" description="Helical" evidence="1">
    <location>
        <begin position="136"/>
        <end position="154"/>
    </location>
</feature>
<feature type="transmembrane region" description="Helical" evidence="1">
    <location>
        <begin position="252"/>
        <end position="271"/>
    </location>
</feature>
<feature type="transmembrane region" description="Helical" evidence="1">
    <location>
        <begin position="85"/>
        <end position="109"/>
    </location>
</feature>
<evidence type="ECO:0000313" key="3">
    <source>
        <dbReference type="Proteomes" id="UP000236220"/>
    </source>
</evidence>
<dbReference type="AlphaFoldDB" id="A0A2K1Q3M1"/>
<evidence type="ECO:0000256" key="1">
    <source>
        <dbReference type="SAM" id="Phobius"/>
    </source>
</evidence>
<name>A0A2K1Q3M1_9GAMM</name>
<keyword evidence="3" id="KW-1185">Reference proteome</keyword>
<dbReference type="Proteomes" id="UP000236220">
    <property type="component" value="Unassembled WGS sequence"/>
</dbReference>
<keyword evidence="1" id="KW-0812">Transmembrane</keyword>
<keyword evidence="1" id="KW-1133">Transmembrane helix</keyword>
<dbReference type="OrthoDB" id="5951414at2"/>
<protein>
    <submittedName>
        <fullName evidence="2">Uncharacterized protein</fullName>
    </submittedName>
</protein>
<comment type="caution">
    <text evidence="2">The sequence shown here is derived from an EMBL/GenBank/DDBJ whole genome shotgun (WGS) entry which is preliminary data.</text>
</comment>
<evidence type="ECO:0000313" key="2">
    <source>
        <dbReference type="EMBL" id="PNS09638.1"/>
    </source>
</evidence>
<keyword evidence="1" id="KW-0472">Membrane</keyword>
<sequence length="287" mass="30319">MSGRINGFRALFGGLTNAPRHWRMLLLWLLASLIPAIAASVPLRKMIDATFGYSPQAADIDAGRNMPLLADGIMTMLRHGGSTALGVHIGVTALLALLLSPLLVGMLIASLREGRPLGFGESMHGGLREYWRQFRLWLVIAIPAGVLVGAASFASDAIGKSADAAILASQADHLQLGATVILVAAIAIAHCALEAARAQFGADGQLRTAWRALLRGVRLMLRRPFSVALVYLVTMLLPALVTPLLLLDLIKGNAVLAMLVLQLGLLVLGALRAARLIGLARLSAGSR</sequence>
<dbReference type="RefSeq" id="WP_103074664.1">
    <property type="nucleotide sequence ID" value="NZ_NPZB01000001.1"/>
</dbReference>
<feature type="transmembrane region" description="Helical" evidence="1">
    <location>
        <begin position="174"/>
        <end position="193"/>
    </location>
</feature>
<organism evidence="2 3">
    <name type="scientific">Solilutibacter silvestris</name>
    <dbReference type="NCBI Taxonomy" id="1645665"/>
    <lineage>
        <taxon>Bacteria</taxon>
        <taxon>Pseudomonadati</taxon>
        <taxon>Pseudomonadota</taxon>
        <taxon>Gammaproteobacteria</taxon>
        <taxon>Lysobacterales</taxon>
        <taxon>Lysobacteraceae</taxon>
        <taxon>Solilutibacter</taxon>
    </lineage>
</organism>